<keyword evidence="4" id="KW-0808">Transferase</keyword>
<dbReference type="Gene3D" id="3.30.565.10">
    <property type="entry name" value="Histidine kinase-like ATPase, C-terminal domain"/>
    <property type="match status" value="1"/>
</dbReference>
<dbReference type="InterPro" id="IPR003594">
    <property type="entry name" value="HATPase_dom"/>
</dbReference>
<dbReference type="InterPro" id="IPR036890">
    <property type="entry name" value="HATPase_C_sf"/>
</dbReference>
<proteinExistence type="predicted"/>
<evidence type="ECO:0000313" key="8">
    <source>
        <dbReference type="EMBL" id="MBL0740600.1"/>
    </source>
</evidence>
<keyword evidence="6" id="KW-0902">Two-component regulatory system</keyword>
<dbReference type="CDD" id="cd00075">
    <property type="entry name" value="HATPase"/>
    <property type="match status" value="1"/>
</dbReference>
<dbReference type="EC" id="2.7.13.3" evidence="2"/>
<dbReference type="CDD" id="cd19410">
    <property type="entry name" value="HK9-like_sensor"/>
    <property type="match status" value="1"/>
</dbReference>
<keyword evidence="3" id="KW-0597">Phosphoprotein</keyword>
<dbReference type="CDD" id="cd00082">
    <property type="entry name" value="HisKA"/>
    <property type="match status" value="1"/>
</dbReference>
<evidence type="ECO:0000313" key="9">
    <source>
        <dbReference type="Proteomes" id="UP000613030"/>
    </source>
</evidence>
<dbReference type="InterPro" id="IPR004358">
    <property type="entry name" value="Sig_transdc_His_kin-like_C"/>
</dbReference>
<evidence type="ECO:0000256" key="1">
    <source>
        <dbReference type="ARBA" id="ARBA00000085"/>
    </source>
</evidence>
<accession>A0ABS1KMP1</accession>
<dbReference type="InterPro" id="IPR050736">
    <property type="entry name" value="Sensor_HK_Regulatory"/>
</dbReference>
<protein>
    <recommendedName>
        <fullName evidence="2">histidine kinase</fullName>
        <ecNumber evidence="2">2.7.13.3</ecNumber>
    </recommendedName>
</protein>
<dbReference type="RefSeq" id="WP_202007926.1">
    <property type="nucleotide sequence ID" value="NZ_JAERRB010000001.1"/>
</dbReference>
<keyword evidence="5" id="KW-0418">Kinase</keyword>
<dbReference type="InterPro" id="IPR003661">
    <property type="entry name" value="HisK_dim/P_dom"/>
</dbReference>
<dbReference type="SMART" id="SM00388">
    <property type="entry name" value="HisKA"/>
    <property type="match status" value="1"/>
</dbReference>
<dbReference type="SMART" id="SM00387">
    <property type="entry name" value="HATPase_c"/>
    <property type="match status" value="1"/>
</dbReference>
<evidence type="ECO:0000256" key="6">
    <source>
        <dbReference type="ARBA" id="ARBA00023012"/>
    </source>
</evidence>
<dbReference type="SUPFAM" id="SSF55874">
    <property type="entry name" value="ATPase domain of HSP90 chaperone/DNA topoisomerase II/histidine kinase"/>
    <property type="match status" value="1"/>
</dbReference>
<sequence length="481" mass="54001">MKMKIKTIYGLLVASMVLTIVNAAITYDNIREKEESTDQIIKSYKIIQSSTQLLVLFMDMETGERGFAITGDSAFLDDYRQADVMLQTEIATLSGLTSHKVLHDRRQREILTLSRAKRDELDRAVFNRANALGAHATLVAATGNQKLDSLRMLVKDIVAQEEQVLQEHNIVLADNRKLDPLRFSAFGLIGVTCFLAFVTLQRNEKSNRRLLKKLRMANLKLEEKVQKRTRQLVAANQAKDHFLGIATHDLKAPLQGVLGLVGLMKLEQRERNSPDLEYLTRMEESCRKMQRLITDLLDVNRIDQGMMHIQKESIDVSRLVERVEAEFFQHAQQKGITLIVNKIGANLHTDSDALSRILENLVSNAIKFSPWHRTVQLVTTPLGDAVQFEVKDEGPGIAEDDLPKLFGKFQRLANKPTSKENSTGLGLAIVKELTTLLNGSITVKSNVGIGTVFTVVIPGLQHEVTNRVARENMNLHVALPQ</sequence>
<dbReference type="EMBL" id="JAERRB010000001">
    <property type="protein sequence ID" value="MBL0740600.1"/>
    <property type="molecule type" value="Genomic_DNA"/>
</dbReference>
<keyword evidence="9" id="KW-1185">Reference proteome</keyword>
<comment type="caution">
    <text evidence="8">The sequence shown here is derived from an EMBL/GenBank/DDBJ whole genome shotgun (WGS) entry which is preliminary data.</text>
</comment>
<dbReference type="Proteomes" id="UP000613030">
    <property type="component" value="Unassembled WGS sequence"/>
</dbReference>
<dbReference type="InterPro" id="IPR005467">
    <property type="entry name" value="His_kinase_dom"/>
</dbReference>
<evidence type="ECO:0000259" key="7">
    <source>
        <dbReference type="PROSITE" id="PS50109"/>
    </source>
</evidence>
<evidence type="ECO:0000256" key="3">
    <source>
        <dbReference type="ARBA" id="ARBA00022553"/>
    </source>
</evidence>
<dbReference type="PANTHER" id="PTHR43711:SF26">
    <property type="entry name" value="SENSOR HISTIDINE KINASE RCSC"/>
    <property type="match status" value="1"/>
</dbReference>
<dbReference type="Pfam" id="PF02518">
    <property type="entry name" value="HATPase_c"/>
    <property type="match status" value="1"/>
</dbReference>
<dbReference type="PRINTS" id="PR00344">
    <property type="entry name" value="BCTRLSENSOR"/>
</dbReference>
<dbReference type="Pfam" id="PF00512">
    <property type="entry name" value="HisKA"/>
    <property type="match status" value="1"/>
</dbReference>
<dbReference type="PROSITE" id="PS50109">
    <property type="entry name" value="HIS_KIN"/>
    <property type="match status" value="1"/>
</dbReference>
<feature type="domain" description="Histidine kinase" evidence="7">
    <location>
        <begin position="245"/>
        <end position="461"/>
    </location>
</feature>
<dbReference type="Pfam" id="PF05227">
    <property type="entry name" value="CHASE3"/>
    <property type="match status" value="1"/>
</dbReference>
<evidence type="ECO:0000256" key="2">
    <source>
        <dbReference type="ARBA" id="ARBA00012438"/>
    </source>
</evidence>
<dbReference type="Gene3D" id="1.10.287.130">
    <property type="match status" value="1"/>
</dbReference>
<dbReference type="SUPFAM" id="SSF47384">
    <property type="entry name" value="Homodimeric domain of signal transducing histidine kinase"/>
    <property type="match status" value="1"/>
</dbReference>
<evidence type="ECO:0000256" key="4">
    <source>
        <dbReference type="ARBA" id="ARBA00022679"/>
    </source>
</evidence>
<dbReference type="InterPro" id="IPR007891">
    <property type="entry name" value="CHASE3"/>
</dbReference>
<reference evidence="8 9" key="1">
    <citation type="submission" date="2021-01" db="EMBL/GenBank/DDBJ databases">
        <title>Chryseolinea sp. Jin1 Genome sequencing and assembly.</title>
        <authorList>
            <person name="Kim I."/>
        </authorList>
    </citation>
    <scope>NUCLEOTIDE SEQUENCE [LARGE SCALE GENOMIC DNA]</scope>
    <source>
        <strain evidence="8 9">Jin1</strain>
    </source>
</reference>
<name>A0ABS1KMP1_9BACT</name>
<evidence type="ECO:0000256" key="5">
    <source>
        <dbReference type="ARBA" id="ARBA00022777"/>
    </source>
</evidence>
<dbReference type="PANTHER" id="PTHR43711">
    <property type="entry name" value="TWO-COMPONENT HISTIDINE KINASE"/>
    <property type="match status" value="1"/>
</dbReference>
<comment type="catalytic activity">
    <reaction evidence="1">
        <text>ATP + protein L-histidine = ADP + protein N-phospho-L-histidine.</text>
        <dbReference type="EC" id="2.7.13.3"/>
    </reaction>
</comment>
<organism evidence="8 9">
    <name type="scientific">Chryseolinea lacunae</name>
    <dbReference type="NCBI Taxonomy" id="2801331"/>
    <lineage>
        <taxon>Bacteria</taxon>
        <taxon>Pseudomonadati</taxon>
        <taxon>Bacteroidota</taxon>
        <taxon>Cytophagia</taxon>
        <taxon>Cytophagales</taxon>
        <taxon>Fulvivirgaceae</taxon>
        <taxon>Chryseolinea</taxon>
    </lineage>
</organism>
<dbReference type="InterPro" id="IPR036097">
    <property type="entry name" value="HisK_dim/P_sf"/>
</dbReference>
<gene>
    <name evidence="8" type="ORF">JI741_05190</name>
</gene>